<reference evidence="7 8" key="3">
    <citation type="submission" date="2019-09" db="EMBL/GenBank/DDBJ databases">
        <title>Taxonomic note: a critical rebuttal of the proposed division of the genus Arcobacter into six genera, emended descriptions of Arcobacter anaerophilus and the genus Arcobacter, and an assessment of genus-level boundaries for Epsilonproteobacteria using in silico genomic comparator tools.</title>
        <authorList>
            <person name="On S.L.W."/>
            <person name="Miller W.G."/>
            <person name="Biggs P."/>
            <person name="Cornelius A."/>
            <person name="Vandamme P."/>
        </authorList>
    </citation>
    <scope>NUCLEOTIDE SEQUENCE [LARGE SCALE GENOMIC DNA]</scope>
    <source>
        <strain evidence="7 8">LMG 26638</strain>
    </source>
</reference>
<keyword evidence="3" id="KW-0249">Electron transport</keyword>
<evidence type="ECO:0000313" key="8">
    <source>
        <dbReference type="Proteomes" id="UP000322726"/>
    </source>
</evidence>
<dbReference type="InterPro" id="IPR005746">
    <property type="entry name" value="Thioredoxin"/>
</dbReference>
<dbReference type="PROSITE" id="PS00194">
    <property type="entry name" value="THIOREDOXIN_1"/>
    <property type="match status" value="1"/>
</dbReference>
<reference evidence="7 8" key="1">
    <citation type="submission" date="2019-09" db="EMBL/GenBank/DDBJ databases">
        <title>Complete genome sequencing of four Arcobacter species reveals a diverse suite of mobile elements.</title>
        <authorList>
            <person name="Miller W.G."/>
            <person name="Yee E."/>
            <person name="Bono J.L."/>
        </authorList>
    </citation>
    <scope>NUCLEOTIDE SEQUENCE [LARGE SCALE GENOMIC DNA]</scope>
    <source>
        <strain evidence="7 8">LMG 26638</strain>
    </source>
</reference>
<dbReference type="PIRSF" id="PIRSF000077">
    <property type="entry name" value="Thioredoxin"/>
    <property type="match status" value="1"/>
</dbReference>
<gene>
    <name evidence="7" type="ORF">APAC_2418</name>
</gene>
<dbReference type="PANTHER" id="PTHR45663:SF11">
    <property type="entry name" value="GEO12009P1"/>
    <property type="match status" value="1"/>
</dbReference>
<sequence length="119" mass="13663">MKKVLILLLMTYVYSFAFEKLTVENFDSKIKGKNVIVDIYADWCPPCKIVAKNLEEFDIIKPDNVEIYKVDFDKQADIAFKYGVKSLPTLLFFKDGELVSSSVGVISPKRLLQKSKENF</sequence>
<protein>
    <recommendedName>
        <fullName evidence="6">Thioredoxin</fullName>
    </recommendedName>
</protein>
<evidence type="ECO:0000256" key="1">
    <source>
        <dbReference type="ARBA" id="ARBA00008987"/>
    </source>
</evidence>
<keyword evidence="2" id="KW-0813">Transport</keyword>
<dbReference type="CDD" id="cd02947">
    <property type="entry name" value="TRX_family"/>
    <property type="match status" value="1"/>
</dbReference>
<evidence type="ECO:0000256" key="3">
    <source>
        <dbReference type="ARBA" id="ARBA00022982"/>
    </source>
</evidence>
<dbReference type="KEGG" id="apai:APAC_2418"/>
<evidence type="ECO:0000313" key="7">
    <source>
        <dbReference type="EMBL" id="QEP35472.1"/>
    </source>
</evidence>
<evidence type="ECO:0000256" key="2">
    <source>
        <dbReference type="ARBA" id="ARBA00022448"/>
    </source>
</evidence>
<dbReference type="SUPFAM" id="SSF52833">
    <property type="entry name" value="Thioredoxin-like"/>
    <property type="match status" value="1"/>
</dbReference>
<dbReference type="Gene3D" id="3.40.30.10">
    <property type="entry name" value="Glutaredoxin"/>
    <property type="match status" value="1"/>
</dbReference>
<reference evidence="8" key="2">
    <citation type="submission" date="2019-09" db="EMBL/GenBank/DDBJ databases">
        <title>Complete genome sequencing of four Arcobacter species reveals a diverse suite of mobile elements.</title>
        <authorList>
            <person name="On S.L.W."/>
            <person name="Miller W.G."/>
            <person name="Biggs P."/>
            <person name="Cornelius A."/>
            <person name="Vandamme P."/>
        </authorList>
    </citation>
    <scope>NUCLEOTIDE SEQUENCE [LARGE SCALE GENOMIC DNA]</scope>
    <source>
        <strain evidence="8">LMG 26638</strain>
    </source>
</reference>
<dbReference type="Pfam" id="PF00085">
    <property type="entry name" value="Thioredoxin"/>
    <property type="match status" value="1"/>
</dbReference>
<dbReference type="InterPro" id="IPR036249">
    <property type="entry name" value="Thioredoxin-like_sf"/>
</dbReference>
<evidence type="ECO:0000256" key="6">
    <source>
        <dbReference type="PIRNR" id="PIRNR000077"/>
    </source>
</evidence>
<dbReference type="AlphaFoldDB" id="A0A5C2HGD3"/>
<dbReference type="PANTHER" id="PTHR45663">
    <property type="entry name" value="GEO12009P1"/>
    <property type="match status" value="1"/>
</dbReference>
<evidence type="ECO:0000256" key="4">
    <source>
        <dbReference type="ARBA" id="ARBA00023157"/>
    </source>
</evidence>
<comment type="similarity">
    <text evidence="1 6">Belongs to the thioredoxin family.</text>
</comment>
<evidence type="ECO:0000256" key="5">
    <source>
        <dbReference type="ARBA" id="ARBA00023284"/>
    </source>
</evidence>
<dbReference type="GO" id="GO:0015035">
    <property type="term" value="F:protein-disulfide reductase activity"/>
    <property type="evidence" value="ECO:0007669"/>
    <property type="project" value="InterPro"/>
</dbReference>
<dbReference type="InterPro" id="IPR017937">
    <property type="entry name" value="Thioredoxin_CS"/>
</dbReference>
<dbReference type="OrthoDB" id="5348812at2"/>
<dbReference type="Proteomes" id="UP000322726">
    <property type="component" value="Chromosome"/>
</dbReference>
<keyword evidence="4" id="KW-1015">Disulfide bond</keyword>
<dbReference type="PROSITE" id="PS51352">
    <property type="entry name" value="THIOREDOXIN_2"/>
    <property type="match status" value="1"/>
</dbReference>
<dbReference type="EMBL" id="CP035928">
    <property type="protein sequence ID" value="QEP35472.1"/>
    <property type="molecule type" value="Genomic_DNA"/>
</dbReference>
<proteinExistence type="inferred from homology"/>
<keyword evidence="5" id="KW-0676">Redox-active center</keyword>
<dbReference type="PRINTS" id="PR00421">
    <property type="entry name" value="THIOREDOXIN"/>
</dbReference>
<dbReference type="GO" id="GO:0005737">
    <property type="term" value="C:cytoplasm"/>
    <property type="evidence" value="ECO:0007669"/>
    <property type="project" value="TreeGrafter"/>
</dbReference>
<organism evidence="7 8">
    <name type="scientific">Malaciobacter pacificus</name>
    <dbReference type="NCBI Taxonomy" id="1080223"/>
    <lineage>
        <taxon>Bacteria</taxon>
        <taxon>Pseudomonadati</taxon>
        <taxon>Campylobacterota</taxon>
        <taxon>Epsilonproteobacteria</taxon>
        <taxon>Campylobacterales</taxon>
        <taxon>Arcobacteraceae</taxon>
        <taxon>Malaciobacter</taxon>
    </lineage>
</organism>
<name>A0A5C2HGD3_9BACT</name>
<accession>A0A5C2HGD3</accession>
<dbReference type="InterPro" id="IPR013766">
    <property type="entry name" value="Thioredoxin_domain"/>
</dbReference>
<keyword evidence="8" id="KW-1185">Reference proteome</keyword>
<dbReference type="RefSeq" id="WP_130234362.1">
    <property type="nucleotide sequence ID" value="NZ_BMEF01000023.1"/>
</dbReference>